<protein>
    <submittedName>
        <fullName evidence="1">Lysine-N-methylase</fullName>
        <ecNumber evidence="1">2.1.1.-</ecNumber>
    </submittedName>
</protein>
<comment type="caution">
    <text evidence="1">The sequence shown here is derived from an EMBL/GenBank/DDBJ whole genome shotgun (WGS) entry which is preliminary data.</text>
</comment>
<reference evidence="1 2" key="1">
    <citation type="submission" date="2021-01" db="EMBL/GenBank/DDBJ databases">
        <title>Genomic Encyclopedia of Type Strains, Phase IV (KMG-IV): sequencing the most valuable type-strain genomes for metagenomic binning, comparative biology and taxonomic classification.</title>
        <authorList>
            <person name="Goeker M."/>
        </authorList>
    </citation>
    <scope>NUCLEOTIDE SEQUENCE [LARGE SCALE GENOMIC DNA]</scope>
    <source>
        <strain evidence="1 2">DSM 25890</strain>
    </source>
</reference>
<gene>
    <name evidence="1" type="ORF">JOC73_001946</name>
</gene>
<name>A0ABS2NR10_9FIRM</name>
<accession>A0ABS2NR10</accession>
<evidence type="ECO:0000313" key="1">
    <source>
        <dbReference type="EMBL" id="MBM7615376.1"/>
    </source>
</evidence>
<dbReference type="RefSeq" id="WP_204402505.1">
    <property type="nucleotide sequence ID" value="NZ_JAFBEE010000012.1"/>
</dbReference>
<sequence>MKAIKKQFLIPCYLENFRCIGSLCEDTCCKGWKVSLDKKTYKQYKKINDKNADLSLGKYIALDKERENDTSYGCINMNADGTCPFLTEDLLCKIHGELSEDLLSYTCYSYPRLVNRVNGLYEMSGTLSCPEIARLVLLDEEPMEFKDVSLMIKREYLTSITLEYTEDFDRFSNLMYHFWPLRIFTISTLQDRRYSVQERLILLGLVYKKLIQLSNNKELHKAVMTIESYKDLFNDLEKMKEVLSESKKNEEEFPFSQVFVTQFTELVGENFYTAVNYLQVVDNIADALQIHDGSFEKIKENYKLADEKYYSPYMGEREYIIENYLVNEVFKEMYPLARTESIDSSYKMLLTLYNVIKFHLVGISAYYKKLDDHTVVNTIQAFSKAILHHKSYLNIFQSE</sequence>
<keyword evidence="1" id="KW-0808">Transferase</keyword>
<keyword evidence="2" id="KW-1185">Reference proteome</keyword>
<dbReference type="EMBL" id="JAFBEE010000012">
    <property type="protein sequence ID" value="MBM7615376.1"/>
    <property type="molecule type" value="Genomic_DNA"/>
</dbReference>
<dbReference type="EC" id="2.1.1.-" evidence="1"/>
<organism evidence="1 2">
    <name type="scientific">Alkaliphilus hydrothermalis</name>
    <dbReference type="NCBI Taxonomy" id="1482730"/>
    <lineage>
        <taxon>Bacteria</taxon>
        <taxon>Bacillati</taxon>
        <taxon>Bacillota</taxon>
        <taxon>Clostridia</taxon>
        <taxon>Peptostreptococcales</taxon>
        <taxon>Natronincolaceae</taxon>
        <taxon>Alkaliphilus</taxon>
    </lineage>
</organism>
<dbReference type="NCBIfam" id="NF038110">
    <property type="entry name" value="Lys_methyl_FliB"/>
    <property type="match status" value="1"/>
</dbReference>
<dbReference type="GO" id="GO:0008168">
    <property type="term" value="F:methyltransferase activity"/>
    <property type="evidence" value="ECO:0007669"/>
    <property type="project" value="UniProtKB-KW"/>
</dbReference>
<evidence type="ECO:0000313" key="2">
    <source>
        <dbReference type="Proteomes" id="UP001314796"/>
    </source>
</evidence>
<dbReference type="Proteomes" id="UP001314796">
    <property type="component" value="Unassembled WGS sequence"/>
</dbReference>
<dbReference type="GO" id="GO:0032259">
    <property type="term" value="P:methylation"/>
    <property type="evidence" value="ECO:0007669"/>
    <property type="project" value="UniProtKB-KW"/>
</dbReference>
<proteinExistence type="predicted"/>
<keyword evidence="1" id="KW-0489">Methyltransferase</keyword>